<protein>
    <submittedName>
        <fullName evidence="2">Uncharacterized protein</fullName>
    </submittedName>
</protein>
<feature type="compositionally biased region" description="Gly residues" evidence="1">
    <location>
        <begin position="29"/>
        <end position="41"/>
    </location>
</feature>
<keyword evidence="3" id="KW-1185">Reference proteome</keyword>
<evidence type="ECO:0000313" key="2">
    <source>
        <dbReference type="EMBL" id="KOO24529.1"/>
    </source>
</evidence>
<dbReference type="Pfam" id="PF07004">
    <property type="entry name" value="SHIPPO-rpt"/>
    <property type="match status" value="2"/>
</dbReference>
<name>A0A0M0JD82_9EUKA</name>
<evidence type="ECO:0000256" key="1">
    <source>
        <dbReference type="SAM" id="MobiDB-lite"/>
    </source>
</evidence>
<dbReference type="AlphaFoldDB" id="A0A0M0JD82"/>
<proteinExistence type="predicted"/>
<feature type="region of interest" description="Disordered" evidence="1">
    <location>
        <begin position="374"/>
        <end position="401"/>
    </location>
</feature>
<dbReference type="EMBL" id="JWZX01003083">
    <property type="protein sequence ID" value="KOO24529.1"/>
    <property type="molecule type" value="Genomic_DNA"/>
</dbReference>
<dbReference type="InterPro" id="IPR051291">
    <property type="entry name" value="CIMAP"/>
</dbReference>
<feature type="compositionally biased region" description="Gly residues" evidence="1">
    <location>
        <begin position="381"/>
        <end position="393"/>
    </location>
</feature>
<dbReference type="PANTHER" id="PTHR21580">
    <property type="entry name" value="SHIPPO-1-RELATED"/>
    <property type="match status" value="1"/>
</dbReference>
<comment type="caution">
    <text evidence="2">The sequence shown here is derived from an EMBL/GenBank/DDBJ whole genome shotgun (WGS) entry which is preliminary data.</text>
</comment>
<feature type="region of interest" description="Disordered" evidence="1">
    <location>
        <begin position="1"/>
        <end position="48"/>
    </location>
</feature>
<evidence type="ECO:0000313" key="3">
    <source>
        <dbReference type="Proteomes" id="UP000037460"/>
    </source>
</evidence>
<gene>
    <name evidence="2" type="ORF">Ctob_004951</name>
</gene>
<accession>A0A0M0JD82</accession>
<dbReference type="InterPro" id="IPR010736">
    <property type="entry name" value="SHIPPO-rpt"/>
</dbReference>
<reference evidence="3" key="1">
    <citation type="journal article" date="2015" name="PLoS Genet.">
        <title>Genome Sequence and Transcriptome Analyses of Chrysochromulina tobin: Metabolic Tools for Enhanced Algal Fitness in the Prominent Order Prymnesiales (Haptophyceae).</title>
        <authorList>
            <person name="Hovde B.T."/>
            <person name="Deodato C.R."/>
            <person name="Hunsperger H.M."/>
            <person name="Ryken S.A."/>
            <person name="Yost W."/>
            <person name="Jha R.K."/>
            <person name="Patterson J."/>
            <person name="Monnat R.J. Jr."/>
            <person name="Barlow S.B."/>
            <person name="Starkenburg S.R."/>
            <person name="Cattolico R.A."/>
        </authorList>
    </citation>
    <scope>NUCLEOTIDE SEQUENCE</scope>
    <source>
        <strain evidence="3">CCMP291</strain>
    </source>
</reference>
<feature type="region of interest" description="Disordered" evidence="1">
    <location>
        <begin position="96"/>
        <end position="115"/>
    </location>
</feature>
<sequence length="448" mass="47253">MTSVEPHIQSGGILMGTGHEARFPSDSLGGSGRETGPGVGPGSYDDKSGTIAQTAAQIHARMSLCRPAFGGKWKARELPFERVGMMDYMSTPGPGAYEARSPSQLSNGGDGHRSSFKTTTIRLRCEAPNGDPGAYDLSRVKTISSDMGRSFNTRSQFGLYAFGPATAREMPRQIMGLDVPAPGTYNRFWTTDFLDGAMGSRLAMPSRSFRSESLQRPMLLPSASPGVGAYDPNMTSVEPHIQSGGILMGTGHEARFPSDSLGGSGRETGPGIGPGSYDAEVNGSIAQAVNKVVDSMSRAIASKEAGFGVGASARPLDLSFVREKKEAPGPGAYFGHRLPTDLAVRAAAAFSTFNASARAGMGAFGSMTARHEARFPSDSLGGSGRETGPGVGPGSYDPERQKDGERATIAMSVADRANQGWSWSVISDNVRTWITDFFTVEIGHALQF</sequence>
<dbReference type="Proteomes" id="UP000037460">
    <property type="component" value="Unassembled WGS sequence"/>
</dbReference>
<organism evidence="2 3">
    <name type="scientific">Chrysochromulina tobinii</name>
    <dbReference type="NCBI Taxonomy" id="1460289"/>
    <lineage>
        <taxon>Eukaryota</taxon>
        <taxon>Haptista</taxon>
        <taxon>Haptophyta</taxon>
        <taxon>Prymnesiophyceae</taxon>
        <taxon>Prymnesiales</taxon>
        <taxon>Chrysochromulinaceae</taxon>
        <taxon>Chrysochromulina</taxon>
    </lineage>
</organism>